<dbReference type="Proteomes" id="UP000199636">
    <property type="component" value="Unassembled WGS sequence"/>
</dbReference>
<protein>
    <submittedName>
        <fullName evidence="4">EAL domain, c-di-GMP-specific phosphodiesterase class I (Or its enzymatically inactive variant)</fullName>
    </submittedName>
</protein>
<keyword evidence="1" id="KW-0597">Phosphoprotein</keyword>
<dbReference type="PROSITE" id="PS50883">
    <property type="entry name" value="EAL"/>
    <property type="match status" value="1"/>
</dbReference>
<organism evidence="4 5">
    <name type="scientific">Pseudomonas panipatensis</name>
    <dbReference type="NCBI Taxonomy" id="428992"/>
    <lineage>
        <taxon>Bacteria</taxon>
        <taxon>Pseudomonadati</taxon>
        <taxon>Pseudomonadota</taxon>
        <taxon>Gammaproteobacteria</taxon>
        <taxon>Pseudomonadales</taxon>
        <taxon>Pseudomonadaceae</taxon>
        <taxon>Pseudomonas</taxon>
    </lineage>
</organism>
<dbReference type="AlphaFoldDB" id="A0A1G8KM38"/>
<dbReference type="InterPro" id="IPR035919">
    <property type="entry name" value="EAL_sf"/>
</dbReference>
<proteinExistence type="predicted"/>
<dbReference type="SUPFAM" id="SSF52172">
    <property type="entry name" value="CheY-like"/>
    <property type="match status" value="1"/>
</dbReference>
<dbReference type="Gene3D" id="3.40.50.2300">
    <property type="match status" value="1"/>
</dbReference>
<dbReference type="InterPro" id="IPR001789">
    <property type="entry name" value="Sig_transdc_resp-reg_receiver"/>
</dbReference>
<dbReference type="Gene3D" id="3.20.20.450">
    <property type="entry name" value="EAL domain"/>
    <property type="match status" value="1"/>
</dbReference>
<dbReference type="EMBL" id="FNDS01000009">
    <property type="protein sequence ID" value="SDI44493.1"/>
    <property type="molecule type" value="Genomic_DNA"/>
</dbReference>
<dbReference type="RefSeq" id="WP_090265795.1">
    <property type="nucleotide sequence ID" value="NZ_FNDS01000009.1"/>
</dbReference>
<dbReference type="Pfam" id="PF00072">
    <property type="entry name" value="Response_reg"/>
    <property type="match status" value="1"/>
</dbReference>
<dbReference type="PANTHER" id="PTHR33121">
    <property type="entry name" value="CYCLIC DI-GMP PHOSPHODIESTERASE PDEF"/>
    <property type="match status" value="1"/>
</dbReference>
<dbReference type="PANTHER" id="PTHR33121:SF70">
    <property type="entry name" value="SIGNALING PROTEIN YKOW"/>
    <property type="match status" value="1"/>
</dbReference>
<evidence type="ECO:0000313" key="5">
    <source>
        <dbReference type="Proteomes" id="UP000199636"/>
    </source>
</evidence>
<dbReference type="SMART" id="SM00052">
    <property type="entry name" value="EAL"/>
    <property type="match status" value="1"/>
</dbReference>
<name>A0A1G8KM38_9PSED</name>
<dbReference type="InterPro" id="IPR050706">
    <property type="entry name" value="Cyclic-di-GMP_PDE-like"/>
</dbReference>
<sequence length="399" mass="43842">MKTLPYRVLIVEDHPFQREYLLQLFRGQGVEHIETAEDGAEAILCLERQPFDLVVSDLLMPGMDGVQLIQRLGALAHRPQLALLSTASRRIMGGACQAAQALGLSVIGTIAKPAVPTAIAGLLETLGTRLSQNLPRPTQHARFSRGRLLLALARGEMQAWFQPKKSLHNGRIVAAEALVRWLHPQKGTLLPGRFIADLVEHGLEEALLWTVIQQTLQAQADWRRCGFRIPVSVNLPTRLLDNPSLPDQLADFVEHQGGNPSLLCFELTENSVTTLPGSYHAGACRLRMKGFGLAQDDFGQGYSSLYNLVSTPFTELKIDRALVHGSVDDEALAVALASTVALGRRLGLEVVAEGVERQEELNLLRRFQCDRVQGFLISEAVSPAAFEGLLRKDMPVLVH</sequence>
<dbReference type="OrthoDB" id="9812358at2"/>
<evidence type="ECO:0000259" key="2">
    <source>
        <dbReference type="PROSITE" id="PS50110"/>
    </source>
</evidence>
<evidence type="ECO:0000313" key="4">
    <source>
        <dbReference type="EMBL" id="SDI44493.1"/>
    </source>
</evidence>
<dbReference type="SUPFAM" id="SSF141868">
    <property type="entry name" value="EAL domain-like"/>
    <property type="match status" value="1"/>
</dbReference>
<evidence type="ECO:0000259" key="3">
    <source>
        <dbReference type="PROSITE" id="PS50883"/>
    </source>
</evidence>
<dbReference type="CDD" id="cd01948">
    <property type="entry name" value="EAL"/>
    <property type="match status" value="1"/>
</dbReference>
<dbReference type="STRING" id="428992.SAMN05216272_109131"/>
<keyword evidence="5" id="KW-1185">Reference proteome</keyword>
<accession>A0A1G8KM38</accession>
<dbReference type="GO" id="GO:0071111">
    <property type="term" value="F:cyclic-guanylate-specific phosphodiesterase activity"/>
    <property type="evidence" value="ECO:0007669"/>
    <property type="project" value="InterPro"/>
</dbReference>
<feature type="modified residue" description="4-aspartylphosphate" evidence="1">
    <location>
        <position position="57"/>
    </location>
</feature>
<dbReference type="PROSITE" id="PS50110">
    <property type="entry name" value="RESPONSE_REGULATORY"/>
    <property type="match status" value="1"/>
</dbReference>
<feature type="domain" description="EAL" evidence="3">
    <location>
        <begin position="141"/>
        <end position="394"/>
    </location>
</feature>
<dbReference type="Pfam" id="PF00563">
    <property type="entry name" value="EAL"/>
    <property type="match status" value="1"/>
</dbReference>
<dbReference type="InterPro" id="IPR011006">
    <property type="entry name" value="CheY-like_superfamily"/>
</dbReference>
<dbReference type="SMART" id="SM00448">
    <property type="entry name" value="REC"/>
    <property type="match status" value="1"/>
</dbReference>
<dbReference type="CDD" id="cd00156">
    <property type="entry name" value="REC"/>
    <property type="match status" value="1"/>
</dbReference>
<dbReference type="InterPro" id="IPR001633">
    <property type="entry name" value="EAL_dom"/>
</dbReference>
<reference evidence="5" key="1">
    <citation type="submission" date="2016-10" db="EMBL/GenBank/DDBJ databases">
        <authorList>
            <person name="Varghese N."/>
            <person name="Submissions S."/>
        </authorList>
    </citation>
    <scope>NUCLEOTIDE SEQUENCE [LARGE SCALE GENOMIC DNA]</scope>
    <source>
        <strain evidence="5">CCM 7469</strain>
    </source>
</reference>
<gene>
    <name evidence="4" type="ORF">SAMN05216272_109131</name>
</gene>
<feature type="domain" description="Response regulatory" evidence="2">
    <location>
        <begin position="7"/>
        <end position="127"/>
    </location>
</feature>
<evidence type="ECO:0000256" key="1">
    <source>
        <dbReference type="PROSITE-ProRule" id="PRU00169"/>
    </source>
</evidence>
<dbReference type="GO" id="GO:0000160">
    <property type="term" value="P:phosphorelay signal transduction system"/>
    <property type="evidence" value="ECO:0007669"/>
    <property type="project" value="InterPro"/>
</dbReference>